<evidence type="ECO:0000256" key="1">
    <source>
        <dbReference type="ARBA" id="ARBA00023015"/>
    </source>
</evidence>
<dbReference type="InterPro" id="IPR007737">
    <property type="entry name" value="Mga_HTH"/>
</dbReference>
<gene>
    <name evidence="4" type="ORF">EB03_01597</name>
    <name evidence="5" type="ORF">NCTC12204_02193</name>
</gene>
<evidence type="ECO:0000313" key="7">
    <source>
        <dbReference type="Proteomes" id="UP000352698"/>
    </source>
</evidence>
<dbReference type="GeneID" id="56786800"/>
<reference evidence="5 7" key="2">
    <citation type="submission" date="2019-05" db="EMBL/GenBank/DDBJ databases">
        <authorList>
            <consortium name="Pathogen Informatics"/>
        </authorList>
    </citation>
    <scope>NUCLEOTIDE SEQUENCE [LARGE SCALE GENOMIC DNA]</scope>
    <source>
        <strain evidence="5 7">NCTC12204</strain>
    </source>
</reference>
<evidence type="ECO:0000256" key="2">
    <source>
        <dbReference type="ARBA" id="ARBA00023163"/>
    </source>
</evidence>
<evidence type="ECO:0000313" key="4">
    <source>
        <dbReference type="EMBL" id="RBT68463.1"/>
    </source>
</evidence>
<dbReference type="EMBL" id="LESJ01000005">
    <property type="protein sequence ID" value="RBT68463.1"/>
    <property type="molecule type" value="Genomic_DNA"/>
</dbReference>
<protein>
    <submittedName>
        <fullName evidence="5">Transcriptional regulator</fullName>
    </submittedName>
</protein>
<keyword evidence="1" id="KW-0805">Transcription regulation</keyword>
<dbReference type="AlphaFoldDB" id="A0A449EA70"/>
<name>A0A449EA70_ENTHR</name>
<organism evidence="5 7">
    <name type="scientific">Enterococcus hirae</name>
    <dbReference type="NCBI Taxonomy" id="1354"/>
    <lineage>
        <taxon>Bacteria</taxon>
        <taxon>Bacillati</taxon>
        <taxon>Bacillota</taxon>
        <taxon>Bacilli</taxon>
        <taxon>Lactobacillales</taxon>
        <taxon>Enterococcaceae</taxon>
        <taxon>Enterococcus</taxon>
    </lineage>
</organism>
<keyword evidence="2" id="KW-0804">Transcription</keyword>
<dbReference type="EMBL" id="CABEEP010000001">
    <property type="protein sequence ID" value="VTQ67636.1"/>
    <property type="molecule type" value="Genomic_DNA"/>
</dbReference>
<dbReference type="InterPro" id="IPR050661">
    <property type="entry name" value="BglG_antiterminators"/>
</dbReference>
<accession>A0A449EA70</accession>
<dbReference type="Proteomes" id="UP000253498">
    <property type="component" value="Unassembled WGS sequence"/>
</dbReference>
<evidence type="ECO:0000313" key="5">
    <source>
        <dbReference type="EMBL" id="VTQ67636.1"/>
    </source>
</evidence>
<feature type="domain" description="Mga helix-turn-helix" evidence="3">
    <location>
        <begin position="86"/>
        <end position="167"/>
    </location>
</feature>
<dbReference type="RefSeq" id="WP_010737192.1">
    <property type="nucleotide sequence ID" value="NZ_AP027299.1"/>
</dbReference>
<proteinExistence type="predicted"/>
<dbReference type="PANTHER" id="PTHR30185">
    <property type="entry name" value="CRYPTIC BETA-GLUCOSIDE BGL OPERON ANTITERMINATOR"/>
    <property type="match status" value="1"/>
</dbReference>
<sequence length="487" mass="57824">MLTDAKKKELLVFYTIVQTNKCSLRELSQVLSIPKRTIKEIIRKLNGTIFQQLSIPRFIYSTAKGELKLDSQHKDEKMAIFHYIKLFFLRESNRFNFLLLLFDSPHSRVSKKILLEKLYISPSYLEKLTNQLNKSLKKFHLQIISRQNCYILKGDELSIRIYMYFFFSDAFQGIDWPLTNMKLSQVKHTHLSNELLMTKKTSKIQEKVYLLVAIFLMRSAHHQLPDASLLESYETMKILTSTKDFSGELKKQLSQSLPESLVQNEVLYFNFLLCYFFPNLIPEQQKTLFGYEFSKSNHSLCRQVSFLIKKIAESFPSISAGEKKYYYHYLIMMLTTFIFLFQEKIDYFHALYYPSENMKIDASDQRLKKIQMIIADTFTSQPSQNLLHEHLSRLIYTLLKSEENKKLAIHLQISKVFSGNYHIEKLLKNIFNHQFLQITENPEEADLIVTDWFDTQQQTADIFYLDPEREDELWLHLFHLIQRLHQK</sequence>
<dbReference type="PANTHER" id="PTHR30185:SF18">
    <property type="entry name" value="TRANSCRIPTIONAL REGULATOR MTLR"/>
    <property type="match status" value="1"/>
</dbReference>
<comment type="caution">
    <text evidence="5">The sequence shown here is derived from an EMBL/GenBank/DDBJ whole genome shotgun (WGS) entry which is preliminary data.</text>
</comment>
<evidence type="ECO:0000259" key="3">
    <source>
        <dbReference type="Pfam" id="PF05043"/>
    </source>
</evidence>
<dbReference type="Proteomes" id="UP000352698">
    <property type="component" value="Unassembled WGS sequence"/>
</dbReference>
<reference evidence="4 6" key="1">
    <citation type="submission" date="2015-06" db="EMBL/GenBank/DDBJ databases">
        <title>The Genome Sequence of Enterococcus hirae 88EA1.</title>
        <authorList>
            <consortium name="The Broad Institute Genomics Platform"/>
            <consortium name="The Broad Institute Genome Sequencing Center for Infectious Disease"/>
            <person name="Earl A.M."/>
            <person name="Van Tyne D."/>
            <person name="Lebreton F."/>
            <person name="Saavedra J.T."/>
            <person name="Gilmore M.S."/>
            <person name="Manson McGuire A."/>
            <person name="Clock S."/>
            <person name="Crupain M."/>
            <person name="Rangan U."/>
            <person name="Young S."/>
            <person name="Abouelleil A."/>
            <person name="Cao P."/>
            <person name="Chapman S.B."/>
            <person name="Griggs A."/>
            <person name="Priest M."/>
            <person name="Shea T."/>
            <person name="Wortman J."/>
            <person name="Nusbaum C."/>
            <person name="Birren B."/>
        </authorList>
    </citation>
    <scope>NUCLEOTIDE SEQUENCE [LARGE SCALE GENOMIC DNA]</scope>
    <source>
        <strain evidence="4 6">88EA1</strain>
    </source>
</reference>
<dbReference type="Pfam" id="PF05043">
    <property type="entry name" value="Mga"/>
    <property type="match status" value="1"/>
</dbReference>
<evidence type="ECO:0000313" key="6">
    <source>
        <dbReference type="Proteomes" id="UP000253498"/>
    </source>
</evidence>